<dbReference type="RefSeq" id="WP_128768287.1">
    <property type="nucleotide sequence ID" value="NZ_RXOC01000003.1"/>
</dbReference>
<comment type="caution">
    <text evidence="1">The sequence shown here is derived from an EMBL/GenBank/DDBJ whole genome shotgun (WGS) entry which is preliminary data.</text>
</comment>
<accession>A0A4Q0MCH3</accession>
<dbReference type="Proteomes" id="UP000290848">
    <property type="component" value="Unassembled WGS sequence"/>
</dbReference>
<organism evidence="1 2">
    <name type="scientific">Arcticibacter tournemirensis</name>
    <dbReference type="NCBI Taxonomy" id="699437"/>
    <lineage>
        <taxon>Bacteria</taxon>
        <taxon>Pseudomonadati</taxon>
        <taxon>Bacteroidota</taxon>
        <taxon>Sphingobacteriia</taxon>
        <taxon>Sphingobacteriales</taxon>
        <taxon>Sphingobacteriaceae</taxon>
        <taxon>Arcticibacter</taxon>
    </lineage>
</organism>
<evidence type="ECO:0000313" key="2">
    <source>
        <dbReference type="Proteomes" id="UP000290848"/>
    </source>
</evidence>
<evidence type="ECO:0000313" key="1">
    <source>
        <dbReference type="EMBL" id="RXF71041.1"/>
    </source>
</evidence>
<protein>
    <recommendedName>
        <fullName evidence="3">ATP-binding protein</fullName>
    </recommendedName>
</protein>
<dbReference type="EMBL" id="RXOC01000003">
    <property type="protein sequence ID" value="RXF71041.1"/>
    <property type="molecule type" value="Genomic_DNA"/>
</dbReference>
<proteinExistence type="predicted"/>
<sequence length="70" mass="8017">MLLFKSGSDNRKITYPSEGDFKVNDLVFEIGGKGKNTKQVNHMQDYRIVSADIEIGSDMKIPLWLFGFLY</sequence>
<dbReference type="AlphaFoldDB" id="A0A4Q0MCH3"/>
<evidence type="ECO:0008006" key="3">
    <source>
        <dbReference type="Google" id="ProtNLM"/>
    </source>
</evidence>
<reference evidence="1 2" key="1">
    <citation type="submission" date="2018-12" db="EMBL/GenBank/DDBJ databases">
        <title>The Draft Genome Sequence of the Soil Bacterium Pedobacter tournemirensis R1.</title>
        <authorList>
            <person name="He J."/>
        </authorList>
    </citation>
    <scope>NUCLEOTIDE SEQUENCE [LARGE SCALE GENOMIC DNA]</scope>
    <source>
        <strain evidence="1 2">R1</strain>
    </source>
</reference>
<name>A0A4Q0MCH3_9SPHI</name>
<gene>
    <name evidence="1" type="ORF">EKH83_04860</name>
</gene>